<organism evidence="2 3">
    <name type="scientific">Microlunatus sagamiharensis</name>
    <dbReference type="NCBI Taxonomy" id="546874"/>
    <lineage>
        <taxon>Bacteria</taxon>
        <taxon>Bacillati</taxon>
        <taxon>Actinomycetota</taxon>
        <taxon>Actinomycetes</taxon>
        <taxon>Propionibacteriales</taxon>
        <taxon>Propionibacteriaceae</taxon>
        <taxon>Microlunatus</taxon>
    </lineage>
</organism>
<protein>
    <submittedName>
        <fullName evidence="2">Glyoxalase-like domain-containing protein</fullName>
    </submittedName>
</protein>
<accession>A0A1H2MG70</accession>
<name>A0A1H2MG70_9ACTN</name>
<reference evidence="3" key="1">
    <citation type="submission" date="2016-10" db="EMBL/GenBank/DDBJ databases">
        <authorList>
            <person name="Varghese N."/>
            <person name="Submissions S."/>
        </authorList>
    </citation>
    <scope>NUCLEOTIDE SEQUENCE [LARGE SCALE GENOMIC DNA]</scope>
    <source>
        <strain evidence="3">DSM 21743</strain>
    </source>
</reference>
<dbReference type="AlphaFoldDB" id="A0A1H2MG70"/>
<keyword evidence="3" id="KW-1185">Reference proteome</keyword>
<dbReference type="Gene3D" id="3.10.180.10">
    <property type="entry name" value="2,3-Dihydroxybiphenyl 1,2-Dioxygenase, domain 1"/>
    <property type="match status" value="1"/>
</dbReference>
<dbReference type="Proteomes" id="UP000198825">
    <property type="component" value="Chromosome I"/>
</dbReference>
<dbReference type="STRING" id="546874.SAMN04488544_1999"/>
<dbReference type="Pfam" id="PF00903">
    <property type="entry name" value="Glyoxalase"/>
    <property type="match status" value="1"/>
</dbReference>
<dbReference type="SUPFAM" id="SSF54593">
    <property type="entry name" value="Glyoxalase/Bleomycin resistance protein/Dihydroxybiphenyl dioxygenase"/>
    <property type="match status" value="1"/>
</dbReference>
<dbReference type="EMBL" id="LT629799">
    <property type="protein sequence ID" value="SDU92122.1"/>
    <property type="molecule type" value="Genomic_DNA"/>
</dbReference>
<dbReference type="InterPro" id="IPR004360">
    <property type="entry name" value="Glyas_Fos-R_dOase_dom"/>
</dbReference>
<evidence type="ECO:0000313" key="3">
    <source>
        <dbReference type="Proteomes" id="UP000198825"/>
    </source>
</evidence>
<sequence length="134" mass="14553">MNLISVRLITDHVDRLVDFYTRLTGASVDRPTPDFAELRTPNGTIAIGSTRTVGLFGPGSAEPAANRSAIVELIAEDVDVVHAEVSGWAEVVQAPTYMPWGNRSLLVRDPDGTLVNVFTPATDAAREKFARFSR</sequence>
<evidence type="ECO:0000259" key="1">
    <source>
        <dbReference type="PROSITE" id="PS51819"/>
    </source>
</evidence>
<proteinExistence type="predicted"/>
<gene>
    <name evidence="2" type="ORF">SAMN04488544_1999</name>
</gene>
<feature type="domain" description="VOC" evidence="1">
    <location>
        <begin position="2"/>
        <end position="120"/>
    </location>
</feature>
<dbReference type="RefSeq" id="WP_091074284.1">
    <property type="nucleotide sequence ID" value="NZ_LT629799.1"/>
</dbReference>
<evidence type="ECO:0000313" key="2">
    <source>
        <dbReference type="EMBL" id="SDU92122.1"/>
    </source>
</evidence>
<dbReference type="InterPro" id="IPR029068">
    <property type="entry name" value="Glyas_Bleomycin-R_OHBP_Dase"/>
</dbReference>
<dbReference type="PROSITE" id="PS51819">
    <property type="entry name" value="VOC"/>
    <property type="match status" value="1"/>
</dbReference>
<dbReference type="OrthoDB" id="9798201at2"/>
<dbReference type="InterPro" id="IPR037523">
    <property type="entry name" value="VOC_core"/>
</dbReference>